<feature type="region of interest" description="Disordered" evidence="1">
    <location>
        <begin position="137"/>
        <end position="184"/>
    </location>
</feature>
<sequence>MAEDERDVWKKKFAELQVRVLRLVEENAGIIEGQKLAEKEKRGNQSEENSSQRNVEDHGSHARMRCSTVLQMGSARKEAPFMQLKADTPSGRFIDITSSTDATANTLRSAEKFNSDWRKVDVLDYGNRQYKENCLCMSSSKRKHVSETVASGRRSQNDDKDDDDNDNNDDRIPIGKLIQGKESR</sequence>
<keyword evidence="3" id="KW-1185">Reference proteome</keyword>
<gene>
    <name evidence="2" type="ORF">COCNU_06G003000</name>
</gene>
<name>A0A8K0IBD7_COCNU</name>
<dbReference type="AlphaFoldDB" id="A0A8K0IBD7"/>
<feature type="compositionally biased region" description="Basic and acidic residues" evidence="1">
    <location>
        <begin position="168"/>
        <end position="184"/>
    </location>
</feature>
<proteinExistence type="predicted"/>
<evidence type="ECO:0000313" key="2">
    <source>
        <dbReference type="EMBL" id="KAG1346471.1"/>
    </source>
</evidence>
<feature type="compositionally biased region" description="Basic and acidic residues" evidence="1">
    <location>
        <begin position="35"/>
        <end position="45"/>
    </location>
</feature>
<accession>A0A8K0IBD7</accession>
<organism evidence="2 3">
    <name type="scientific">Cocos nucifera</name>
    <name type="common">Coconut palm</name>
    <dbReference type="NCBI Taxonomy" id="13894"/>
    <lineage>
        <taxon>Eukaryota</taxon>
        <taxon>Viridiplantae</taxon>
        <taxon>Streptophyta</taxon>
        <taxon>Embryophyta</taxon>
        <taxon>Tracheophyta</taxon>
        <taxon>Spermatophyta</taxon>
        <taxon>Magnoliopsida</taxon>
        <taxon>Liliopsida</taxon>
        <taxon>Arecaceae</taxon>
        <taxon>Arecoideae</taxon>
        <taxon>Cocoseae</taxon>
        <taxon>Attaleinae</taxon>
        <taxon>Cocos</taxon>
    </lineage>
</organism>
<reference evidence="2" key="1">
    <citation type="journal article" date="2017" name="Gigascience">
        <title>The genome draft of coconut (Cocos nucifera).</title>
        <authorList>
            <person name="Xiao Y."/>
            <person name="Xu P."/>
            <person name="Fan H."/>
            <person name="Baudouin L."/>
            <person name="Xia W."/>
            <person name="Bocs S."/>
            <person name="Xu J."/>
            <person name="Li Q."/>
            <person name="Guo A."/>
            <person name="Zhou L."/>
            <person name="Li J."/>
            <person name="Wu Y."/>
            <person name="Ma Z."/>
            <person name="Armero A."/>
            <person name="Issali A.E."/>
            <person name="Liu N."/>
            <person name="Peng M."/>
            <person name="Yang Y."/>
        </authorList>
    </citation>
    <scope>NUCLEOTIDE SEQUENCE</scope>
    <source>
        <tissue evidence="2">Spear leaf of Hainan Tall coconut</tissue>
    </source>
</reference>
<evidence type="ECO:0000256" key="1">
    <source>
        <dbReference type="SAM" id="MobiDB-lite"/>
    </source>
</evidence>
<comment type="caution">
    <text evidence="2">The sequence shown here is derived from an EMBL/GenBank/DDBJ whole genome shotgun (WGS) entry which is preliminary data.</text>
</comment>
<dbReference type="Proteomes" id="UP000797356">
    <property type="component" value="Chromosome 6"/>
</dbReference>
<reference evidence="2" key="2">
    <citation type="submission" date="2019-07" db="EMBL/GenBank/DDBJ databases">
        <authorList>
            <person name="Yang Y."/>
            <person name="Bocs S."/>
            <person name="Baudouin L."/>
        </authorList>
    </citation>
    <scope>NUCLEOTIDE SEQUENCE</scope>
    <source>
        <tissue evidence="2">Spear leaf of Hainan Tall coconut</tissue>
    </source>
</reference>
<evidence type="ECO:0000313" key="3">
    <source>
        <dbReference type="Proteomes" id="UP000797356"/>
    </source>
</evidence>
<feature type="region of interest" description="Disordered" evidence="1">
    <location>
        <begin position="32"/>
        <end position="63"/>
    </location>
</feature>
<dbReference type="EMBL" id="CM017877">
    <property type="protein sequence ID" value="KAG1346471.1"/>
    <property type="molecule type" value="Genomic_DNA"/>
</dbReference>
<protein>
    <submittedName>
        <fullName evidence="2">Uncharacterized protein</fullName>
    </submittedName>
</protein>